<name>A0A7S3GZY3_9STRA</name>
<dbReference type="AlphaFoldDB" id="A0A7S3GZY3"/>
<reference evidence="2" key="1">
    <citation type="submission" date="2021-01" db="EMBL/GenBank/DDBJ databases">
        <authorList>
            <person name="Corre E."/>
            <person name="Pelletier E."/>
            <person name="Niang G."/>
            <person name="Scheremetjew M."/>
            <person name="Finn R."/>
            <person name="Kale V."/>
            <person name="Holt S."/>
            <person name="Cochrane G."/>
            <person name="Meng A."/>
            <person name="Brown T."/>
            <person name="Cohen L."/>
        </authorList>
    </citation>
    <scope>NUCLEOTIDE SEQUENCE</scope>
    <source>
        <strain evidence="2">CCAP 955/1</strain>
    </source>
</reference>
<feature type="signal peptide" evidence="1">
    <location>
        <begin position="1"/>
        <end position="20"/>
    </location>
</feature>
<gene>
    <name evidence="2" type="ORF">SELO1098_LOCUS10065</name>
</gene>
<evidence type="ECO:0000256" key="1">
    <source>
        <dbReference type="SAM" id="SignalP"/>
    </source>
</evidence>
<accession>A0A7S3GZY3</accession>
<dbReference type="PANTHER" id="PTHR21562:SF83">
    <property type="entry name" value="PECTIN ACETYLESTERASE 4"/>
    <property type="match status" value="1"/>
</dbReference>
<proteinExistence type="predicted"/>
<dbReference type="Pfam" id="PF03283">
    <property type="entry name" value="PAE"/>
    <property type="match status" value="1"/>
</dbReference>
<dbReference type="EMBL" id="HBIC01020252">
    <property type="protein sequence ID" value="CAE0281231.1"/>
    <property type="molecule type" value="Transcribed_RNA"/>
</dbReference>
<evidence type="ECO:0000313" key="2">
    <source>
        <dbReference type="EMBL" id="CAE0281231.1"/>
    </source>
</evidence>
<sequence length="436" mass="47038">MLSTLKLSLLASVLAQSALAKGGLNADMDPKLVNSIQKYVDSYSTTYGQDAPSCTISATESCSISKFPKDQTTLVLPGGETRCIYSYSSPFKFQVIPGATDKVIFYFQGGGACWDEASTKLNFCTSDAEPQSLVGIFDRTNVNNKFRDYTIVQVLYCSGDVFGGNVVRPYNDKKGVPVEQKGLANAQSVLDWTKQQQATGALASTLSELVVMGCSAGSIGAQLWGKQVINGLKWKKAAVVPDSYAGIFPPGTAGPLVYDYGFCTSGFLSQALYAKCMDQTLTMQDMDLEFIAATPTVPYTFIQSKVDDVQISFYIAIGLTNNVTDPTINPSEFYDDVNKVFGAYNKLDNFMAYLVDGPQHCFTNHALYYTADAQGPDDNGATNSGPMLTAWTNTVPLADGQTQSSVCEGALQAGLKKDDNTYCTSAVVPKTFTEKY</sequence>
<dbReference type="PANTHER" id="PTHR21562">
    <property type="entry name" value="NOTUM-RELATED"/>
    <property type="match status" value="1"/>
</dbReference>
<dbReference type="InterPro" id="IPR004963">
    <property type="entry name" value="PAE/NOTUM"/>
</dbReference>
<protein>
    <submittedName>
        <fullName evidence="2">Uncharacterized protein</fullName>
    </submittedName>
</protein>
<feature type="chain" id="PRO_5030591716" evidence="1">
    <location>
        <begin position="21"/>
        <end position="436"/>
    </location>
</feature>
<dbReference type="GO" id="GO:0016787">
    <property type="term" value="F:hydrolase activity"/>
    <property type="evidence" value="ECO:0007669"/>
    <property type="project" value="InterPro"/>
</dbReference>
<keyword evidence="1" id="KW-0732">Signal</keyword>
<organism evidence="2">
    <name type="scientific">Spumella elongata</name>
    <dbReference type="NCBI Taxonomy" id="89044"/>
    <lineage>
        <taxon>Eukaryota</taxon>
        <taxon>Sar</taxon>
        <taxon>Stramenopiles</taxon>
        <taxon>Ochrophyta</taxon>
        <taxon>Chrysophyceae</taxon>
        <taxon>Chromulinales</taxon>
        <taxon>Chromulinaceae</taxon>
        <taxon>Spumella</taxon>
    </lineage>
</organism>